<feature type="region of interest" description="Disordered" evidence="1">
    <location>
        <begin position="192"/>
        <end position="212"/>
    </location>
</feature>
<dbReference type="NCBIfam" id="TIGR01641">
    <property type="entry name" value="phageSPP1_gp7"/>
    <property type="match status" value="1"/>
</dbReference>
<gene>
    <name evidence="3" type="ORF">MOO46_07530</name>
</gene>
<proteinExistence type="predicted"/>
<reference evidence="3 4" key="1">
    <citation type="journal article" date="2022" name="Int. J. Syst. Evol. Microbiol.">
        <title>Apilactobacillus apisilvae sp. nov., Nicolia spurrieriana gen. nov. sp. nov., Bombilactobacillus folatiphilus sp. nov. and Bombilactobacillus thymidiniphilus sp. nov., four new lactic acid bacterial isolates from stingless bees Tetragonula carbonaria and Austroplebeia australis.</title>
        <authorList>
            <person name="Oliphant S.A."/>
            <person name="Watson-Haigh N.S."/>
            <person name="Sumby K.M."/>
            <person name="Gardner J."/>
            <person name="Groom S."/>
            <person name="Jiranek V."/>
        </authorList>
    </citation>
    <scope>NUCLEOTIDE SEQUENCE [LARGE SCALE GENOMIC DNA]</scope>
    <source>
        <strain evidence="3 4">SG5_A10</strain>
    </source>
</reference>
<dbReference type="Proteomes" id="UP000831859">
    <property type="component" value="Plasmid p1unnamed"/>
</dbReference>
<feature type="compositionally biased region" description="Low complexity" evidence="1">
    <location>
        <begin position="197"/>
        <end position="212"/>
    </location>
</feature>
<evidence type="ECO:0000256" key="1">
    <source>
        <dbReference type="SAM" id="MobiDB-lite"/>
    </source>
</evidence>
<evidence type="ECO:0000313" key="4">
    <source>
        <dbReference type="Proteomes" id="UP000831859"/>
    </source>
</evidence>
<dbReference type="InterPro" id="IPR006528">
    <property type="entry name" value="Phage_head_morphogenesis_dom"/>
</dbReference>
<dbReference type="EMBL" id="CP093363">
    <property type="protein sequence ID" value="UQS85775.1"/>
    <property type="molecule type" value="Genomic_DNA"/>
</dbReference>
<feature type="domain" description="Phage head morphogenesis" evidence="2">
    <location>
        <begin position="181"/>
        <end position="292"/>
    </location>
</feature>
<sequence length="304" mass="34039">MKNNLKQAQKHISDLVNQDNADSDKLDAFYQQALLIIKSNIQAFYQQYATENRLSLNQVSSSVNSWDMQQFKRAINQFMLDTPDNDDLKQRIFAAKALAGTNKSNLIGAIISIGIATASAKAQQYGQKQLINQYVDEYNYRNPNSKISSMDVPSSIKKAKDFINKIWANNDLSTIRAKQQVHKSITKGLDRSSLNQLNKNSDDTNTSNNLDSSANAGISFNKQLLRSSNIDANNEASSAAYSDNQSIVYLQWVTQDDDKVCDICEPMNGNIYTVEDAPTPQEDSHYNCRCLLEPSDKDGNILDL</sequence>
<protein>
    <submittedName>
        <fullName evidence="3">Minor capsid protein</fullName>
    </submittedName>
</protein>
<dbReference type="RefSeq" id="WP_249511739.1">
    <property type="nucleotide sequence ID" value="NZ_CP093363.1"/>
</dbReference>
<evidence type="ECO:0000259" key="2">
    <source>
        <dbReference type="Pfam" id="PF04233"/>
    </source>
</evidence>
<keyword evidence="4" id="KW-1185">Reference proteome</keyword>
<evidence type="ECO:0000313" key="3">
    <source>
        <dbReference type="EMBL" id="UQS85775.1"/>
    </source>
</evidence>
<accession>A0ABY4PIW7</accession>
<keyword evidence="3" id="KW-0614">Plasmid</keyword>
<organism evidence="3 4">
    <name type="scientific">Apilactobacillus apisilvae</name>
    <dbReference type="NCBI Taxonomy" id="2923364"/>
    <lineage>
        <taxon>Bacteria</taxon>
        <taxon>Bacillati</taxon>
        <taxon>Bacillota</taxon>
        <taxon>Bacilli</taxon>
        <taxon>Lactobacillales</taxon>
        <taxon>Lactobacillaceae</taxon>
        <taxon>Apilactobacillus</taxon>
    </lineage>
</organism>
<name>A0ABY4PIW7_9LACO</name>
<dbReference type="Pfam" id="PF04233">
    <property type="entry name" value="Phage_Mu_F"/>
    <property type="match status" value="1"/>
</dbReference>
<geneLocation type="plasmid" evidence="3 4">
    <name>p1unnamed</name>
</geneLocation>